<feature type="region of interest" description="Disordered" evidence="1">
    <location>
        <begin position="1"/>
        <end position="23"/>
    </location>
</feature>
<proteinExistence type="predicted"/>
<evidence type="ECO:0008006" key="4">
    <source>
        <dbReference type="Google" id="ProtNLM"/>
    </source>
</evidence>
<dbReference type="Proteomes" id="UP000199207">
    <property type="component" value="Unassembled WGS sequence"/>
</dbReference>
<evidence type="ECO:0000313" key="3">
    <source>
        <dbReference type="Proteomes" id="UP000199207"/>
    </source>
</evidence>
<dbReference type="AlphaFoldDB" id="A0A1I1VD57"/>
<gene>
    <name evidence="2" type="ORF">SAMN05421773_1328</name>
</gene>
<reference evidence="2 3" key="1">
    <citation type="submission" date="2016-10" db="EMBL/GenBank/DDBJ databases">
        <authorList>
            <person name="de Groot N.N."/>
        </authorList>
    </citation>
    <scope>NUCLEOTIDE SEQUENCE [LARGE SCALE GENOMIC DNA]</scope>
    <source>
        <strain evidence="2 3">CGMCC 4.5739</strain>
    </source>
</reference>
<dbReference type="STRING" id="910347.SAMN05421773_1328"/>
<sequence>MRAAGRASMETPFLPPAPAGGPGRAVPGVAGQIPVAEAAVLYACVELTDGEMAVHRLRTWPLESGLRVVHAAWDAGITRPRQRRPHWPQVAALLEAGRIRHLVVPTEAQLEFRPSRRPALRAWLDRHAIRVHYPGARPPPIPPAAPPAAVHPSVFVLPPCDNPDFLI</sequence>
<keyword evidence="3" id="KW-1185">Reference proteome</keyword>
<dbReference type="EMBL" id="FOLM01000032">
    <property type="protein sequence ID" value="SFD79908.1"/>
    <property type="molecule type" value="Genomic_DNA"/>
</dbReference>
<name>A0A1I1VD57_9ACTN</name>
<protein>
    <recommendedName>
        <fullName evidence="4">Resolvase, N terminal domain</fullName>
    </recommendedName>
</protein>
<organism evidence="2 3">
    <name type="scientific">Streptomyces aidingensis</name>
    <dbReference type="NCBI Taxonomy" id="910347"/>
    <lineage>
        <taxon>Bacteria</taxon>
        <taxon>Bacillati</taxon>
        <taxon>Actinomycetota</taxon>
        <taxon>Actinomycetes</taxon>
        <taxon>Kitasatosporales</taxon>
        <taxon>Streptomycetaceae</taxon>
        <taxon>Streptomyces</taxon>
    </lineage>
</organism>
<accession>A0A1I1VD57</accession>
<evidence type="ECO:0000313" key="2">
    <source>
        <dbReference type="EMBL" id="SFD79908.1"/>
    </source>
</evidence>
<evidence type="ECO:0000256" key="1">
    <source>
        <dbReference type="SAM" id="MobiDB-lite"/>
    </source>
</evidence>